<organism evidence="1">
    <name type="scientific">marine sediment metagenome</name>
    <dbReference type="NCBI Taxonomy" id="412755"/>
    <lineage>
        <taxon>unclassified sequences</taxon>
        <taxon>metagenomes</taxon>
        <taxon>ecological metagenomes</taxon>
    </lineage>
</organism>
<accession>A0A0F9SCV9</accession>
<gene>
    <name evidence="1" type="ORF">LCGC14_0535200</name>
</gene>
<dbReference type="AlphaFoldDB" id="A0A0F9SCV9"/>
<reference evidence="1" key="1">
    <citation type="journal article" date="2015" name="Nature">
        <title>Complex archaea that bridge the gap between prokaryotes and eukaryotes.</title>
        <authorList>
            <person name="Spang A."/>
            <person name="Saw J.H."/>
            <person name="Jorgensen S.L."/>
            <person name="Zaremba-Niedzwiedzka K."/>
            <person name="Martijn J."/>
            <person name="Lind A.E."/>
            <person name="van Eijk R."/>
            <person name="Schleper C."/>
            <person name="Guy L."/>
            <person name="Ettema T.J."/>
        </authorList>
    </citation>
    <scope>NUCLEOTIDE SEQUENCE</scope>
</reference>
<evidence type="ECO:0000313" key="1">
    <source>
        <dbReference type="EMBL" id="KKN60142.1"/>
    </source>
</evidence>
<name>A0A0F9SCV9_9ZZZZ</name>
<dbReference type="EMBL" id="LAZR01000704">
    <property type="protein sequence ID" value="KKN60142.1"/>
    <property type="molecule type" value="Genomic_DNA"/>
</dbReference>
<proteinExistence type="predicted"/>
<protein>
    <submittedName>
        <fullName evidence="1">Uncharacterized protein</fullName>
    </submittedName>
</protein>
<sequence length="141" mass="15834">MVKSLSREITVPIFPSRKTAFSRTKITVFVPSTSGKTKPLTRAQFSARIKKVASRMTRDFGGTTRFRGKGTFVSTAGRTRGKVIAEKVGVVESFVPAGRLNLKNRKNFTKFLQENKREWGQETIAVSIESPKRKAEEVHFV</sequence>
<comment type="caution">
    <text evidence="1">The sequence shown here is derived from an EMBL/GenBank/DDBJ whole genome shotgun (WGS) entry which is preliminary data.</text>
</comment>